<accession>A0A2U8WUZ4</accession>
<dbReference type="RefSeq" id="WP_109961361.1">
    <property type="nucleotide sequence ID" value="NZ_CP029553.1"/>
</dbReference>
<protein>
    <recommendedName>
        <fullName evidence="2 5">DNA mismatch repair protein MutL</fullName>
    </recommendedName>
</protein>
<sequence length="682" mass="72004">MALSPPGRPQVRRLDPVLVDRIAAGEVVERPASAVKELVENAVDAGASSIAVTIAAGGRKLIRVVDDGGGMSAEDLALAVERHATSKLPDGDLERIDTLGFRGEALPSIGAVARLAITSRVPGTETGHWIVVDAGHKGPVRPAAAQPGTRIEVTDLFAATPARLKFLKSDRAEATAVGEILRRLAVAHPQIRFTLSGEGSSGSGLVLPAETGPGSWLRRLVAVLGPEFGENSAPLSLEREAFALDGHVGLPTFHRAAATHVHFVVNGRPVRDRLLLSAVRGAYADVMASDRHPILALALTCDPALVDVNVHPAKTEVRFRDPGLVRGLIVSAIHEALRREGGRSSATVAARTLESLRPAHTPGQAAAPAAARQAASLFARRDETAPPRPAGSGRAEDVERDFGAARGTPSWDAPSWDAPTRDAPTHDAPTWDAPTWNAQEPAQAAYEGPPQASGRAGFGEAAQARFAGDLGAPSADLRAPPPEATAHPAEQHPLGAARAQLHETYIVAQTRDGIVIVDQHAAHERLVYERLKRERAGGGIARQILLIPDVVELDPAEADRLADAAEALQDLGLVLESFGHGAVLVREVPAALAGGSLRALLTDVVDALAEGGADPLARRLDAVLSRMSCHGSIRAGRRLRPEEMNALLREMEATPFSGQCNHGRPTYVELKLSDVERLFGRR</sequence>
<dbReference type="NCBIfam" id="NF000953">
    <property type="entry name" value="PRK00095.2-4"/>
    <property type="match status" value="1"/>
</dbReference>
<dbReference type="SUPFAM" id="SSF118116">
    <property type="entry name" value="DNA mismatch repair protein MutL"/>
    <property type="match status" value="1"/>
</dbReference>
<dbReference type="EMBL" id="CP029553">
    <property type="protein sequence ID" value="AWN49082.1"/>
    <property type="molecule type" value="Genomic_DNA"/>
</dbReference>
<feature type="domain" description="MutL C-terminal dimerisation" evidence="7">
    <location>
        <begin position="497"/>
        <end position="639"/>
    </location>
</feature>
<dbReference type="HAMAP" id="MF_00149">
    <property type="entry name" value="DNA_mis_repair"/>
    <property type="match status" value="1"/>
</dbReference>
<dbReference type="GO" id="GO:0006298">
    <property type="term" value="P:mismatch repair"/>
    <property type="evidence" value="ECO:0007669"/>
    <property type="project" value="UniProtKB-UniRule"/>
</dbReference>
<dbReference type="OrthoDB" id="9763467at2"/>
<dbReference type="FunFam" id="3.30.565.10:FF:000003">
    <property type="entry name" value="DNA mismatch repair endonuclease MutL"/>
    <property type="match status" value="1"/>
</dbReference>
<gene>
    <name evidence="5" type="primary">mutL</name>
    <name evidence="9" type="ORF">DK419_24205</name>
</gene>
<comment type="function">
    <text evidence="5">This protein is involved in the repair of mismatches in DNA. It is required for dam-dependent methyl-directed DNA mismatch repair. May act as a 'molecular matchmaker', a protein that promotes the formation of a stable complex between two or more DNA-binding proteins in an ATP-dependent manner without itself being part of a final effector complex.</text>
</comment>
<proteinExistence type="inferred from homology"/>
<dbReference type="Proteomes" id="UP000245444">
    <property type="component" value="Chromosome"/>
</dbReference>
<dbReference type="Gene3D" id="3.30.1370.100">
    <property type="entry name" value="MutL, C-terminal domain, regulatory subdomain"/>
    <property type="match status" value="1"/>
</dbReference>
<keyword evidence="9" id="KW-0255">Endonuclease</keyword>
<evidence type="ECO:0000313" key="9">
    <source>
        <dbReference type="EMBL" id="AWN49082.1"/>
    </source>
</evidence>
<reference evidence="9 10" key="1">
    <citation type="submission" date="2018-05" db="EMBL/GenBank/DDBJ databases">
        <title>Complete Genome Sequence of Methylobacterium sp. 17Sr1-28.</title>
        <authorList>
            <person name="Srinivasan S."/>
        </authorList>
    </citation>
    <scope>NUCLEOTIDE SEQUENCE [LARGE SCALE GENOMIC DNA]</scope>
    <source>
        <strain evidence="9 10">17Sr1-28</strain>
    </source>
</reference>
<dbReference type="InterPro" id="IPR020667">
    <property type="entry name" value="DNA_mismatch_repair_MutL"/>
</dbReference>
<name>A0A2U8WUZ4_9HYPH</name>
<dbReference type="SMART" id="SM01340">
    <property type="entry name" value="DNA_mis_repair"/>
    <property type="match status" value="1"/>
</dbReference>
<dbReference type="Pfam" id="PF08676">
    <property type="entry name" value="MutL_C"/>
    <property type="match status" value="1"/>
</dbReference>
<dbReference type="InterPro" id="IPR014762">
    <property type="entry name" value="DNA_mismatch_repair_CS"/>
</dbReference>
<dbReference type="NCBIfam" id="TIGR00585">
    <property type="entry name" value="mutl"/>
    <property type="match status" value="1"/>
</dbReference>
<dbReference type="PANTHER" id="PTHR10073:SF12">
    <property type="entry name" value="DNA MISMATCH REPAIR PROTEIN MLH1"/>
    <property type="match status" value="1"/>
</dbReference>
<dbReference type="CDD" id="cd00782">
    <property type="entry name" value="MutL_Trans"/>
    <property type="match status" value="1"/>
</dbReference>
<feature type="domain" description="DNA mismatch repair protein S5" evidence="8">
    <location>
        <begin position="220"/>
        <end position="338"/>
    </location>
</feature>
<keyword evidence="10" id="KW-1185">Reference proteome</keyword>
<keyword evidence="4 5" id="KW-0234">DNA repair</keyword>
<feature type="compositionally biased region" description="Low complexity" evidence="6">
    <location>
        <begin position="365"/>
        <end position="378"/>
    </location>
</feature>
<dbReference type="CDD" id="cd16926">
    <property type="entry name" value="HATPase_MutL-MLH-PMS-like"/>
    <property type="match status" value="1"/>
</dbReference>
<dbReference type="GO" id="GO:0005524">
    <property type="term" value="F:ATP binding"/>
    <property type="evidence" value="ECO:0007669"/>
    <property type="project" value="InterPro"/>
</dbReference>
<dbReference type="GO" id="GO:0016887">
    <property type="term" value="F:ATP hydrolysis activity"/>
    <property type="evidence" value="ECO:0007669"/>
    <property type="project" value="InterPro"/>
</dbReference>
<dbReference type="GO" id="GO:0004519">
    <property type="term" value="F:endonuclease activity"/>
    <property type="evidence" value="ECO:0007669"/>
    <property type="project" value="UniProtKB-KW"/>
</dbReference>
<organism evidence="9 10">
    <name type="scientific">Methylobacterium terrae</name>
    <dbReference type="NCBI Taxonomy" id="2202827"/>
    <lineage>
        <taxon>Bacteria</taxon>
        <taxon>Pseudomonadati</taxon>
        <taxon>Pseudomonadota</taxon>
        <taxon>Alphaproteobacteria</taxon>
        <taxon>Hyphomicrobiales</taxon>
        <taxon>Methylobacteriaceae</taxon>
        <taxon>Methylobacterium</taxon>
    </lineage>
</organism>
<dbReference type="InterPro" id="IPR042120">
    <property type="entry name" value="MutL_C_dimsub"/>
</dbReference>
<feature type="region of interest" description="Disordered" evidence="6">
    <location>
        <begin position="359"/>
        <end position="435"/>
    </location>
</feature>
<evidence type="ECO:0000256" key="3">
    <source>
        <dbReference type="ARBA" id="ARBA00022763"/>
    </source>
</evidence>
<dbReference type="Gene3D" id="3.30.565.10">
    <property type="entry name" value="Histidine kinase-like ATPase, C-terminal domain"/>
    <property type="match status" value="1"/>
</dbReference>
<dbReference type="Pfam" id="PF01119">
    <property type="entry name" value="DNA_mis_repair"/>
    <property type="match status" value="1"/>
</dbReference>
<keyword evidence="9" id="KW-0540">Nuclease</keyword>
<dbReference type="InterPro" id="IPR014721">
    <property type="entry name" value="Ribsml_uS5_D2-typ_fold_subgr"/>
</dbReference>
<dbReference type="KEGG" id="mtea:DK419_24205"/>
<dbReference type="PANTHER" id="PTHR10073">
    <property type="entry name" value="DNA MISMATCH REPAIR PROTEIN MLH, PMS, MUTL"/>
    <property type="match status" value="1"/>
</dbReference>
<dbReference type="InterPro" id="IPR036890">
    <property type="entry name" value="HATPase_C_sf"/>
</dbReference>
<dbReference type="SUPFAM" id="SSF54211">
    <property type="entry name" value="Ribosomal protein S5 domain 2-like"/>
    <property type="match status" value="1"/>
</dbReference>
<dbReference type="InterPro" id="IPR038973">
    <property type="entry name" value="MutL/Mlh/Pms-like"/>
</dbReference>
<evidence type="ECO:0000256" key="5">
    <source>
        <dbReference type="HAMAP-Rule" id="MF_00149"/>
    </source>
</evidence>
<dbReference type="GO" id="GO:0032300">
    <property type="term" value="C:mismatch repair complex"/>
    <property type="evidence" value="ECO:0007669"/>
    <property type="project" value="InterPro"/>
</dbReference>
<evidence type="ECO:0000256" key="2">
    <source>
        <dbReference type="ARBA" id="ARBA00021975"/>
    </source>
</evidence>
<evidence type="ECO:0000256" key="4">
    <source>
        <dbReference type="ARBA" id="ARBA00023204"/>
    </source>
</evidence>
<evidence type="ECO:0000313" key="10">
    <source>
        <dbReference type="Proteomes" id="UP000245444"/>
    </source>
</evidence>
<dbReference type="InterPro" id="IPR042121">
    <property type="entry name" value="MutL_C_regsub"/>
</dbReference>
<dbReference type="InterPro" id="IPR013507">
    <property type="entry name" value="DNA_mismatch_S5_2-like"/>
</dbReference>
<comment type="similarity">
    <text evidence="1 5">Belongs to the DNA mismatch repair MutL/HexB family.</text>
</comment>
<evidence type="ECO:0000256" key="6">
    <source>
        <dbReference type="SAM" id="MobiDB-lite"/>
    </source>
</evidence>
<evidence type="ECO:0000259" key="7">
    <source>
        <dbReference type="SMART" id="SM00853"/>
    </source>
</evidence>
<dbReference type="Gene3D" id="3.30.1540.20">
    <property type="entry name" value="MutL, C-terminal domain, dimerisation subdomain"/>
    <property type="match status" value="1"/>
</dbReference>
<keyword evidence="9" id="KW-0378">Hydrolase</keyword>
<keyword evidence="3 5" id="KW-0227">DNA damage</keyword>
<dbReference type="GO" id="GO:0030983">
    <property type="term" value="F:mismatched DNA binding"/>
    <property type="evidence" value="ECO:0007669"/>
    <property type="project" value="InterPro"/>
</dbReference>
<evidence type="ECO:0000256" key="1">
    <source>
        <dbReference type="ARBA" id="ARBA00006082"/>
    </source>
</evidence>
<dbReference type="Pfam" id="PF13589">
    <property type="entry name" value="HATPase_c_3"/>
    <property type="match status" value="1"/>
</dbReference>
<feature type="compositionally biased region" description="Basic and acidic residues" evidence="6">
    <location>
        <begin position="394"/>
        <end position="403"/>
    </location>
</feature>
<dbReference type="InterPro" id="IPR037198">
    <property type="entry name" value="MutL_C_sf"/>
</dbReference>
<dbReference type="SUPFAM" id="SSF55874">
    <property type="entry name" value="ATPase domain of HSP90 chaperone/DNA topoisomerase II/histidine kinase"/>
    <property type="match status" value="1"/>
</dbReference>
<dbReference type="InterPro" id="IPR002099">
    <property type="entry name" value="MutL/Mlh/PMS"/>
</dbReference>
<dbReference type="AlphaFoldDB" id="A0A2U8WUZ4"/>
<dbReference type="SMART" id="SM00853">
    <property type="entry name" value="MutL_C"/>
    <property type="match status" value="1"/>
</dbReference>
<dbReference type="PROSITE" id="PS00058">
    <property type="entry name" value="DNA_MISMATCH_REPAIR_1"/>
    <property type="match status" value="1"/>
</dbReference>
<dbReference type="GO" id="GO:0140664">
    <property type="term" value="F:ATP-dependent DNA damage sensor activity"/>
    <property type="evidence" value="ECO:0007669"/>
    <property type="project" value="InterPro"/>
</dbReference>
<evidence type="ECO:0000259" key="8">
    <source>
        <dbReference type="SMART" id="SM01340"/>
    </source>
</evidence>
<dbReference type="Gene3D" id="3.30.230.10">
    <property type="match status" value="1"/>
</dbReference>
<dbReference type="InterPro" id="IPR020568">
    <property type="entry name" value="Ribosomal_Su5_D2-typ_SF"/>
</dbReference>
<dbReference type="InterPro" id="IPR014790">
    <property type="entry name" value="MutL_C"/>
</dbReference>